<dbReference type="SUPFAM" id="SSF51905">
    <property type="entry name" value="FAD/NAD(P)-binding domain"/>
    <property type="match status" value="1"/>
</dbReference>
<name>A0A9D4Z6U7_ADICA</name>
<dbReference type="InterPro" id="IPR036188">
    <property type="entry name" value="FAD/NAD-bd_sf"/>
</dbReference>
<keyword evidence="1" id="KW-0285">Flavoprotein</keyword>
<protein>
    <recommendedName>
        <fullName evidence="4">FAD-binding domain-containing protein</fullName>
    </recommendedName>
</protein>
<evidence type="ECO:0000256" key="3">
    <source>
        <dbReference type="SAM" id="Phobius"/>
    </source>
</evidence>
<keyword evidence="3" id="KW-0812">Transmembrane</keyword>
<dbReference type="OrthoDB" id="1920770at2759"/>
<dbReference type="InterPro" id="IPR050641">
    <property type="entry name" value="RIFMO-like"/>
</dbReference>
<feature type="domain" description="FAD-binding" evidence="4">
    <location>
        <begin position="16"/>
        <end position="389"/>
    </location>
</feature>
<dbReference type="GO" id="GO:0005739">
    <property type="term" value="C:mitochondrion"/>
    <property type="evidence" value="ECO:0007669"/>
    <property type="project" value="TreeGrafter"/>
</dbReference>
<evidence type="ECO:0000256" key="1">
    <source>
        <dbReference type="ARBA" id="ARBA00022630"/>
    </source>
</evidence>
<gene>
    <name evidence="5" type="ORF">GOP47_0021163</name>
</gene>
<dbReference type="EMBL" id="JABFUD020000020">
    <property type="protein sequence ID" value="KAI5064493.1"/>
    <property type="molecule type" value="Genomic_DNA"/>
</dbReference>
<organism evidence="5 6">
    <name type="scientific">Adiantum capillus-veneris</name>
    <name type="common">Maidenhair fern</name>
    <dbReference type="NCBI Taxonomy" id="13818"/>
    <lineage>
        <taxon>Eukaryota</taxon>
        <taxon>Viridiplantae</taxon>
        <taxon>Streptophyta</taxon>
        <taxon>Embryophyta</taxon>
        <taxon>Tracheophyta</taxon>
        <taxon>Polypodiopsida</taxon>
        <taxon>Polypodiidae</taxon>
        <taxon>Polypodiales</taxon>
        <taxon>Pteridineae</taxon>
        <taxon>Pteridaceae</taxon>
        <taxon>Vittarioideae</taxon>
        <taxon>Adiantum</taxon>
    </lineage>
</organism>
<evidence type="ECO:0000256" key="2">
    <source>
        <dbReference type="ARBA" id="ARBA00022827"/>
    </source>
</evidence>
<dbReference type="Pfam" id="PF21274">
    <property type="entry name" value="Rng_hyd_C"/>
    <property type="match status" value="1"/>
</dbReference>
<sequence>MMNSFRRHSPIARLSVPVLIVGAGPVGLVLSILLSKLGIKSLVLEKRSSFLQHPQAHFINNRTMEIFRRLGSLSVDIETSQPPIVQWRKFLYCTSLTGSLLGEVDHLHPRDLGRSQSPTWVAHFSQHRLLPLLQLLAERVGMHISKDPSFNSCNGGEIKLGYECIAVKESNNGVEALVSRTGSSAEEFWEINSSFLVGADGAASKVRKLLDIKMEGEEAMQNLVSIHFYSRGLAAYLVEKRPGMLYFVFNTKAIGVLVAHDLRLGEFVVQVPFYPPQQIFEGFTLDACRTLICDLIGTTGMDIDIKAVKPWVMHAQVAESYFSTHQRIILAGDAAHRFPPAGGFGMNTGIQDAHNLAWKLGAVLEGVAAHELLLTYESERKPVAKANTALSVENFKAAMSIPSVLGLDPLNARFVHQQLNEGIGSLLPYRVQQNVLESIFALGRMQVAPFILNSYNPLGSRRLEKLKGMLDKGQSLQLQFPAEDLGFRYHSGALVNEESQSSDEEHYVPGRRNEYKPVCVAGARLPHMNITILEADFRRLDGSVISTLDLIKGDAVEFLAFVGPNESGRLWGDSILCAATTFQVKVKIVVVWPIGFSDLLSDSSRATSAMLSANGRSLENTLQKWKGGGVRENILHVEEVDKDWWELCKVSPLGAILVRPDDHVAWVSSKESSDNSIHHVQNTFAVVLQRKSI</sequence>
<evidence type="ECO:0000313" key="6">
    <source>
        <dbReference type="Proteomes" id="UP000886520"/>
    </source>
</evidence>
<dbReference type="Gene3D" id="3.50.50.60">
    <property type="entry name" value="FAD/NAD(P)-binding domain"/>
    <property type="match status" value="1"/>
</dbReference>
<dbReference type="PANTHER" id="PTHR43004">
    <property type="entry name" value="TRK SYSTEM POTASSIUM UPTAKE PROTEIN"/>
    <property type="match status" value="1"/>
</dbReference>
<accession>A0A9D4Z6U7</accession>
<dbReference type="PRINTS" id="PR00420">
    <property type="entry name" value="RNGMNOXGNASE"/>
</dbReference>
<dbReference type="Gene3D" id="3.30.9.10">
    <property type="entry name" value="D-Amino Acid Oxidase, subunit A, domain 2"/>
    <property type="match status" value="1"/>
</dbReference>
<dbReference type="Pfam" id="PF01494">
    <property type="entry name" value="FAD_binding_3"/>
    <property type="match status" value="1"/>
</dbReference>
<comment type="caution">
    <text evidence="5">The sequence shown here is derived from an EMBL/GenBank/DDBJ whole genome shotgun (WGS) entry which is preliminary data.</text>
</comment>
<dbReference type="InterPro" id="IPR002938">
    <property type="entry name" value="FAD-bd"/>
</dbReference>
<dbReference type="GO" id="GO:0016709">
    <property type="term" value="F:oxidoreductase activity, acting on paired donors, with incorporation or reduction of molecular oxygen, NAD(P)H as one donor, and incorporation of one atom of oxygen"/>
    <property type="evidence" value="ECO:0007669"/>
    <property type="project" value="UniProtKB-ARBA"/>
</dbReference>
<dbReference type="PANTHER" id="PTHR43004:SF6">
    <property type="entry name" value="FAD_NAD(P)-BINDING OXIDOREDUCTASE FAMILY PROTEIN"/>
    <property type="match status" value="1"/>
</dbReference>
<evidence type="ECO:0000313" key="5">
    <source>
        <dbReference type="EMBL" id="KAI5064493.1"/>
    </source>
</evidence>
<dbReference type="Gene3D" id="3.40.30.120">
    <property type="match status" value="1"/>
</dbReference>
<dbReference type="Proteomes" id="UP000886520">
    <property type="component" value="Chromosome 20"/>
</dbReference>
<proteinExistence type="predicted"/>
<dbReference type="AlphaFoldDB" id="A0A9D4Z6U7"/>
<keyword evidence="2" id="KW-0274">FAD</keyword>
<keyword evidence="6" id="KW-1185">Reference proteome</keyword>
<evidence type="ECO:0000259" key="4">
    <source>
        <dbReference type="Pfam" id="PF01494"/>
    </source>
</evidence>
<feature type="transmembrane region" description="Helical" evidence="3">
    <location>
        <begin position="12"/>
        <end position="34"/>
    </location>
</feature>
<dbReference type="GO" id="GO:0006744">
    <property type="term" value="P:ubiquinone biosynthetic process"/>
    <property type="evidence" value="ECO:0007669"/>
    <property type="project" value="TreeGrafter"/>
</dbReference>
<keyword evidence="3" id="KW-1133">Transmembrane helix</keyword>
<reference evidence="5" key="1">
    <citation type="submission" date="2021-01" db="EMBL/GenBank/DDBJ databases">
        <title>Adiantum capillus-veneris genome.</title>
        <authorList>
            <person name="Fang Y."/>
            <person name="Liao Q."/>
        </authorList>
    </citation>
    <scope>NUCLEOTIDE SEQUENCE</scope>
    <source>
        <strain evidence="5">H3</strain>
        <tissue evidence="5">Leaf</tissue>
    </source>
</reference>
<dbReference type="GO" id="GO:0071949">
    <property type="term" value="F:FAD binding"/>
    <property type="evidence" value="ECO:0007669"/>
    <property type="project" value="InterPro"/>
</dbReference>
<keyword evidence="3" id="KW-0472">Membrane</keyword>